<feature type="domain" description="F-BAR" evidence="8">
    <location>
        <begin position="1"/>
        <end position="99"/>
    </location>
</feature>
<feature type="coiled-coil region" evidence="5">
    <location>
        <begin position="4"/>
        <end position="31"/>
    </location>
</feature>
<proteinExistence type="predicted"/>
<comment type="caution">
    <text evidence="9">The sequence shown here is derived from an EMBL/GenBank/DDBJ whole genome shotgun (WGS) entry which is preliminary data.</text>
</comment>
<dbReference type="Proteomes" id="UP000691718">
    <property type="component" value="Unassembled WGS sequence"/>
</dbReference>
<evidence type="ECO:0000256" key="1">
    <source>
        <dbReference type="ARBA" id="ARBA00022443"/>
    </source>
</evidence>
<dbReference type="Pfam" id="PF14604">
    <property type="entry name" value="SH3_9"/>
    <property type="match status" value="1"/>
</dbReference>
<feature type="compositionally biased region" description="Polar residues" evidence="6">
    <location>
        <begin position="210"/>
        <end position="226"/>
    </location>
</feature>
<feature type="domain" description="SH3" evidence="7">
    <location>
        <begin position="252"/>
        <end position="312"/>
    </location>
</feature>
<feature type="region of interest" description="Disordered" evidence="6">
    <location>
        <begin position="132"/>
        <end position="257"/>
    </location>
</feature>
<gene>
    <name evidence="9" type="ORF">PAPOLLO_LOCUS25830</name>
</gene>
<dbReference type="InterPro" id="IPR001452">
    <property type="entry name" value="SH3_domain"/>
</dbReference>
<feature type="compositionally biased region" description="Polar residues" evidence="6">
    <location>
        <begin position="158"/>
        <end position="181"/>
    </location>
</feature>
<evidence type="ECO:0000256" key="6">
    <source>
        <dbReference type="SAM" id="MobiDB-lite"/>
    </source>
</evidence>
<accession>A0A8S3Y546</accession>
<evidence type="ECO:0000259" key="7">
    <source>
        <dbReference type="PROSITE" id="PS50002"/>
    </source>
</evidence>
<dbReference type="FunFam" id="2.30.30.40:FF:000014">
    <property type="entry name" value="Kinase C and casein kinase substrate in neurons protein"/>
    <property type="match status" value="1"/>
</dbReference>
<name>A0A8S3Y546_PARAO</name>
<dbReference type="PROSITE" id="PS51741">
    <property type="entry name" value="F_BAR"/>
    <property type="match status" value="1"/>
</dbReference>
<sequence length="312" mass="35168">MTLVKKMAERVAKCREEVSKSREKYQAALAEITAYNPRYIEDMTSVFDRCQQMEAQRLTFFKDVLFSFHKCLNISQEPTLPQIYEEFHHTINNADHQKDLKWWANNHGVNMAMAWPQFEEYTEEFRDIAKGKSKESLPTGPITLLNQRPVSEDELPPINSNKPSKNANHTEPTGNNTAPVPNNTHNAHSNNTSANNTIDKKTISAPIAVTNGTASAPKSNKTSPSKDSGRQDNPFEEEEWDEESAGLTDSGEPGVPVRALYDYTGAESDELSFRQGDLFEKLEDEDEQGWCKGRKDGRVGLYPANYVEPVGH</sequence>
<dbReference type="GO" id="GO:0007010">
    <property type="term" value="P:cytoskeleton organization"/>
    <property type="evidence" value="ECO:0007669"/>
    <property type="project" value="TreeGrafter"/>
</dbReference>
<dbReference type="GO" id="GO:0005768">
    <property type="term" value="C:endosome"/>
    <property type="evidence" value="ECO:0007669"/>
    <property type="project" value="TreeGrafter"/>
</dbReference>
<dbReference type="InterPro" id="IPR031160">
    <property type="entry name" value="F_BAR_dom"/>
</dbReference>
<dbReference type="OrthoDB" id="10255128at2759"/>
<evidence type="ECO:0000313" key="9">
    <source>
        <dbReference type="EMBL" id="CAG5054023.1"/>
    </source>
</evidence>
<evidence type="ECO:0000256" key="5">
    <source>
        <dbReference type="SAM" id="Coils"/>
    </source>
</evidence>
<dbReference type="PROSITE" id="PS50002">
    <property type="entry name" value="SH3"/>
    <property type="match status" value="1"/>
</dbReference>
<feature type="compositionally biased region" description="Low complexity" evidence="6">
    <location>
        <begin position="182"/>
        <end position="196"/>
    </location>
</feature>
<keyword evidence="1 3" id="KW-0728">SH3 domain</keyword>
<evidence type="ECO:0000259" key="8">
    <source>
        <dbReference type="PROSITE" id="PS51741"/>
    </source>
</evidence>
<dbReference type="GO" id="GO:0097320">
    <property type="term" value="P:plasma membrane tubulation"/>
    <property type="evidence" value="ECO:0007669"/>
    <property type="project" value="TreeGrafter"/>
</dbReference>
<evidence type="ECO:0000256" key="3">
    <source>
        <dbReference type="PROSITE-ProRule" id="PRU00192"/>
    </source>
</evidence>
<dbReference type="PANTHER" id="PTHR23065">
    <property type="entry name" value="PROLINE-SERINE-THREONINE PHOSPHATASE INTERACTING PROTEIN 1"/>
    <property type="match status" value="1"/>
</dbReference>
<evidence type="ECO:0000256" key="2">
    <source>
        <dbReference type="ARBA" id="ARBA00023054"/>
    </source>
</evidence>
<dbReference type="EMBL" id="CAJQZP010001558">
    <property type="protein sequence ID" value="CAG5054023.1"/>
    <property type="molecule type" value="Genomic_DNA"/>
</dbReference>
<protein>
    <submittedName>
        <fullName evidence="9">(apollo) hypothetical protein</fullName>
    </submittedName>
</protein>
<keyword evidence="10" id="KW-1185">Reference proteome</keyword>
<dbReference type="SMART" id="SM00326">
    <property type="entry name" value="SH3"/>
    <property type="match status" value="1"/>
</dbReference>
<feature type="compositionally biased region" description="Acidic residues" evidence="6">
    <location>
        <begin position="234"/>
        <end position="244"/>
    </location>
</feature>
<dbReference type="PANTHER" id="PTHR23065:SF11">
    <property type="entry name" value="SYNDAPIN, ISOFORM C"/>
    <property type="match status" value="1"/>
</dbReference>
<evidence type="ECO:0000313" key="10">
    <source>
        <dbReference type="Proteomes" id="UP000691718"/>
    </source>
</evidence>
<keyword evidence="2 4" id="KW-0175">Coiled coil</keyword>
<dbReference type="GO" id="GO:0005886">
    <property type="term" value="C:plasma membrane"/>
    <property type="evidence" value="ECO:0007669"/>
    <property type="project" value="TreeGrafter"/>
</dbReference>
<dbReference type="CDD" id="cd11843">
    <property type="entry name" value="SH3_PACSIN"/>
    <property type="match status" value="1"/>
</dbReference>
<dbReference type="AlphaFoldDB" id="A0A8S3Y546"/>
<reference evidence="9" key="1">
    <citation type="submission" date="2021-04" db="EMBL/GenBank/DDBJ databases">
        <authorList>
            <person name="Tunstrom K."/>
        </authorList>
    </citation>
    <scope>NUCLEOTIDE SEQUENCE</scope>
</reference>
<dbReference type="GO" id="GO:0030100">
    <property type="term" value="P:regulation of endocytosis"/>
    <property type="evidence" value="ECO:0007669"/>
    <property type="project" value="TreeGrafter"/>
</dbReference>
<evidence type="ECO:0000256" key="4">
    <source>
        <dbReference type="PROSITE-ProRule" id="PRU01077"/>
    </source>
</evidence>
<organism evidence="9 10">
    <name type="scientific">Parnassius apollo</name>
    <name type="common">Apollo butterfly</name>
    <name type="synonym">Papilio apollo</name>
    <dbReference type="NCBI Taxonomy" id="110799"/>
    <lineage>
        <taxon>Eukaryota</taxon>
        <taxon>Metazoa</taxon>
        <taxon>Ecdysozoa</taxon>
        <taxon>Arthropoda</taxon>
        <taxon>Hexapoda</taxon>
        <taxon>Insecta</taxon>
        <taxon>Pterygota</taxon>
        <taxon>Neoptera</taxon>
        <taxon>Endopterygota</taxon>
        <taxon>Lepidoptera</taxon>
        <taxon>Glossata</taxon>
        <taxon>Ditrysia</taxon>
        <taxon>Papilionoidea</taxon>
        <taxon>Papilionidae</taxon>
        <taxon>Parnassiinae</taxon>
        <taxon>Parnassini</taxon>
        <taxon>Parnassius</taxon>
        <taxon>Parnassius</taxon>
    </lineage>
</organism>
<dbReference type="GO" id="GO:0005543">
    <property type="term" value="F:phospholipid binding"/>
    <property type="evidence" value="ECO:0007669"/>
    <property type="project" value="TreeGrafter"/>
</dbReference>